<dbReference type="AlphaFoldDB" id="A0AAN6I3D4"/>
<reference evidence="3 5" key="1">
    <citation type="journal article" date="2021" name="G3 (Bethesda)">
        <title>Genomic diversity, chromosomal rearrangements, and interspecies hybridization in the ogataea polymorpha species complex.</title>
        <authorList>
            <person name="Hanson S.J."/>
            <person name="Cinneide E.O."/>
            <person name="Salzberg L.I."/>
            <person name="Wolfe K.H."/>
            <person name="McGowan J."/>
            <person name="Fitzpatrick D.A."/>
            <person name="Matlin K."/>
        </authorList>
    </citation>
    <scope>NUCLEOTIDE SEQUENCE</scope>
    <source>
        <strain evidence="4">81-436-3</strain>
        <strain evidence="3">83-405-1</strain>
    </source>
</reference>
<keyword evidence="5" id="KW-1185">Reference proteome</keyword>
<dbReference type="Proteomes" id="UP000738402">
    <property type="component" value="Unassembled WGS sequence"/>
</dbReference>
<feature type="chain" id="PRO_5043011528" evidence="2">
    <location>
        <begin position="19"/>
        <end position="597"/>
    </location>
</feature>
<dbReference type="Proteomes" id="UP000697297">
    <property type="component" value="Unassembled WGS sequence"/>
</dbReference>
<evidence type="ECO:0000256" key="2">
    <source>
        <dbReference type="SAM" id="SignalP"/>
    </source>
</evidence>
<feature type="signal peptide" evidence="2">
    <location>
        <begin position="1"/>
        <end position="18"/>
    </location>
</feature>
<protein>
    <submittedName>
        <fullName evidence="3">Uncharacterized protein</fullName>
    </submittedName>
</protein>
<feature type="region of interest" description="Disordered" evidence="1">
    <location>
        <begin position="206"/>
        <end position="267"/>
    </location>
</feature>
<feature type="region of interest" description="Disordered" evidence="1">
    <location>
        <begin position="290"/>
        <end position="330"/>
    </location>
</feature>
<gene>
    <name evidence="3" type="ORF">KL933_000332</name>
    <name evidence="4" type="ORF">KL946_000330</name>
</gene>
<sequence>MKHIPLLMLGLGLQIASCQESNNSHSAATIYNEEHFGHQFSECASQVSSDLGGSALDLNGEDRCQLHKAVFDKCSGDLKHTDPMYHFVARLLKDEYCRVGHSGSAEVAVGGRVIDHIVRMLSKGTRRDLKVFFEATEVSSSARLSKRGNPFEFKISEDRKSTNNAEQKSSEDEAKTRALERYINRRVEKAKAENLKLPDGRVVDEARKVTSVSKPNMKTTQTDQKLRPTSPPKPKKQGKNSGKQAQPATPLTGRLPEPVKTAPAKAGNLGVSDHGIFDKIRDKIAKHTGHLDGDDCDDESPPPETVEVTTTQIKKKVRTETETETEYDTETATDTTTVYKITHLPTTMYQFLTKHKWDLLTKTEYEYVTDTEYDTVTKTCFDIETKTERELDIEHTTKTVAKKTITMYDTDTETTTETEIECKTTTKEKTKTVPTTQLSTTTQTATTTQTTTVTTSITGSGSVTLTSTVTLFNEFTSRFCSILGRLGVDCPSIPLPTLGAMQLQRRDFAEPTGIVSTDYFSVPALAATTAAEASRLYTAARVSAFTDSTLQTSTVAASSTARNATFHNAAGAAPDGSLSVVVSVVGFAYAVHCFMFE</sequence>
<evidence type="ECO:0000313" key="5">
    <source>
        <dbReference type="Proteomes" id="UP000697297"/>
    </source>
</evidence>
<keyword evidence="2" id="KW-0732">Signal</keyword>
<evidence type="ECO:0000256" key="1">
    <source>
        <dbReference type="SAM" id="MobiDB-lite"/>
    </source>
</evidence>
<accession>A0AAN6I3D4</accession>
<evidence type="ECO:0000313" key="3">
    <source>
        <dbReference type="EMBL" id="KAG7730537.1"/>
    </source>
</evidence>
<feature type="compositionally biased region" description="Polar residues" evidence="1">
    <location>
        <begin position="210"/>
        <end position="223"/>
    </location>
</feature>
<dbReference type="EMBL" id="JAHLUH010000001">
    <property type="protein sequence ID" value="KAG7730537.1"/>
    <property type="molecule type" value="Genomic_DNA"/>
</dbReference>
<evidence type="ECO:0000313" key="6">
    <source>
        <dbReference type="Proteomes" id="UP000738402"/>
    </source>
</evidence>
<feature type="region of interest" description="Disordered" evidence="1">
    <location>
        <begin position="155"/>
        <end position="177"/>
    </location>
</feature>
<feature type="compositionally biased region" description="Polar residues" evidence="1">
    <location>
        <begin position="239"/>
        <end position="249"/>
    </location>
</feature>
<dbReference type="EMBL" id="JAHLUN010000001">
    <property type="protein sequence ID" value="KAG7769047.1"/>
    <property type="molecule type" value="Genomic_DNA"/>
</dbReference>
<name>A0AAN6I3D4_9ASCO</name>
<feature type="compositionally biased region" description="Basic and acidic residues" evidence="1">
    <location>
        <begin position="168"/>
        <end position="177"/>
    </location>
</feature>
<comment type="caution">
    <text evidence="3">The sequence shown here is derived from an EMBL/GenBank/DDBJ whole genome shotgun (WGS) entry which is preliminary data.</text>
</comment>
<evidence type="ECO:0000313" key="4">
    <source>
        <dbReference type="EMBL" id="KAG7769047.1"/>
    </source>
</evidence>
<proteinExistence type="predicted"/>
<organism evidence="3 6">
    <name type="scientific">Ogataea haglerorum</name>
    <dbReference type="NCBI Taxonomy" id="1937702"/>
    <lineage>
        <taxon>Eukaryota</taxon>
        <taxon>Fungi</taxon>
        <taxon>Dikarya</taxon>
        <taxon>Ascomycota</taxon>
        <taxon>Saccharomycotina</taxon>
        <taxon>Pichiomycetes</taxon>
        <taxon>Pichiales</taxon>
        <taxon>Pichiaceae</taxon>
        <taxon>Ogataea</taxon>
    </lineage>
</organism>